<evidence type="ECO:0000256" key="5">
    <source>
        <dbReference type="SAM" id="MobiDB-lite"/>
    </source>
</evidence>
<evidence type="ECO:0000256" key="3">
    <source>
        <dbReference type="ARBA" id="ARBA00022840"/>
    </source>
</evidence>
<dbReference type="GO" id="GO:0035435">
    <property type="term" value="P:phosphate ion transmembrane transport"/>
    <property type="evidence" value="ECO:0007669"/>
    <property type="project" value="InterPro"/>
</dbReference>
<dbReference type="Pfam" id="PF00005">
    <property type="entry name" value="ABC_tran"/>
    <property type="match status" value="1"/>
</dbReference>
<dbReference type="GO" id="GO:0005524">
    <property type="term" value="F:ATP binding"/>
    <property type="evidence" value="ECO:0007669"/>
    <property type="project" value="UniProtKB-KW"/>
</dbReference>
<gene>
    <name evidence="7" type="ORF">PAI11_10360</name>
</gene>
<evidence type="ECO:0000256" key="1">
    <source>
        <dbReference type="ARBA" id="ARBA00022448"/>
    </source>
</evidence>
<dbReference type="PROSITE" id="PS50893">
    <property type="entry name" value="ABC_TRANSPORTER_2"/>
    <property type="match status" value="1"/>
</dbReference>
<feature type="compositionally biased region" description="Basic and acidic residues" evidence="5">
    <location>
        <begin position="1"/>
        <end position="12"/>
    </location>
</feature>
<comment type="caution">
    <text evidence="7">The sequence shown here is derived from an EMBL/GenBank/DDBJ whole genome shotgun (WGS) entry which is preliminary data.</text>
</comment>
<keyword evidence="4" id="KW-1278">Translocase</keyword>
<evidence type="ECO:0000313" key="7">
    <source>
        <dbReference type="EMBL" id="EHN12074.1"/>
    </source>
</evidence>
<dbReference type="AlphaFoldDB" id="H0E2M3"/>
<dbReference type="PATRIC" id="fig|1097667.3.peg.1034"/>
<dbReference type="EMBL" id="AGUD01000048">
    <property type="protein sequence ID" value="EHN12074.1"/>
    <property type="molecule type" value="Genomic_DNA"/>
</dbReference>
<proteinExistence type="predicted"/>
<evidence type="ECO:0000313" key="8">
    <source>
        <dbReference type="Proteomes" id="UP000005143"/>
    </source>
</evidence>
<sequence length="314" mass="34881">MSRPATESHDPAGSDGDGTRGAYPPPVRRIALDRAPTVVADDPAERPLVSPSIERALRPATGRERLRIDELSIFYGDAPKPAVNAVTLPVHEGEVLALIGPSGCGKTTLLRSLNRLIELTPGARRQGRIVLDGEDIDGLEMTRLRRRVSMVFQQPNPFPMSIFDNVAYALREQSRKRPSKRDLLPRVEHALRRAGLWDEVSHDLSRPALRLSGGQQQRLCIARALAVEPEVLLMDEPCSALDPISTTVIEQLIHELRSELAIVIVTHNLQQARRVADNVAFMYLGDLIEYGPTEELFERPRAERTREYVGGTFG</sequence>
<dbReference type="InterPro" id="IPR027417">
    <property type="entry name" value="P-loop_NTPase"/>
</dbReference>
<dbReference type="InterPro" id="IPR005670">
    <property type="entry name" value="PstB-like"/>
</dbReference>
<dbReference type="InterPro" id="IPR003593">
    <property type="entry name" value="AAA+_ATPase"/>
</dbReference>
<dbReference type="GO" id="GO:0016887">
    <property type="term" value="F:ATP hydrolysis activity"/>
    <property type="evidence" value="ECO:0007669"/>
    <property type="project" value="InterPro"/>
</dbReference>
<reference evidence="7 8" key="1">
    <citation type="journal article" date="2013" name="Biodegradation">
        <title>Quantitative proteomic analysis of ibuprofen-degrading Patulibacter sp. strain I11.</title>
        <authorList>
            <person name="Almeida B."/>
            <person name="Kjeldal H."/>
            <person name="Lolas I."/>
            <person name="Knudsen A.D."/>
            <person name="Carvalho G."/>
            <person name="Nielsen K.L."/>
            <person name="Barreto Crespo M.T."/>
            <person name="Stensballe A."/>
            <person name="Nielsen J.L."/>
        </authorList>
    </citation>
    <scope>NUCLEOTIDE SEQUENCE [LARGE SCALE GENOMIC DNA]</scope>
    <source>
        <strain evidence="7 8">I11</strain>
    </source>
</reference>
<dbReference type="PANTHER" id="PTHR43423">
    <property type="entry name" value="ABC TRANSPORTER I FAMILY MEMBER 17"/>
    <property type="match status" value="1"/>
</dbReference>
<dbReference type="GO" id="GO:0005315">
    <property type="term" value="F:phosphate transmembrane transporter activity"/>
    <property type="evidence" value="ECO:0007669"/>
    <property type="project" value="InterPro"/>
</dbReference>
<evidence type="ECO:0000256" key="2">
    <source>
        <dbReference type="ARBA" id="ARBA00022741"/>
    </source>
</evidence>
<dbReference type="GO" id="GO:0016020">
    <property type="term" value="C:membrane"/>
    <property type="evidence" value="ECO:0007669"/>
    <property type="project" value="InterPro"/>
</dbReference>
<dbReference type="PANTHER" id="PTHR43423:SF1">
    <property type="entry name" value="ABC TRANSPORTER I FAMILY MEMBER 17"/>
    <property type="match status" value="1"/>
</dbReference>
<keyword evidence="3 7" id="KW-0067">ATP-binding</keyword>
<dbReference type="PROSITE" id="PS00211">
    <property type="entry name" value="ABC_TRANSPORTER_1"/>
    <property type="match status" value="1"/>
</dbReference>
<organism evidence="7 8">
    <name type="scientific">Patulibacter medicamentivorans</name>
    <dbReference type="NCBI Taxonomy" id="1097667"/>
    <lineage>
        <taxon>Bacteria</taxon>
        <taxon>Bacillati</taxon>
        <taxon>Actinomycetota</taxon>
        <taxon>Thermoleophilia</taxon>
        <taxon>Solirubrobacterales</taxon>
        <taxon>Patulibacteraceae</taxon>
        <taxon>Patulibacter</taxon>
    </lineage>
</organism>
<accession>H0E2M3</accession>
<feature type="domain" description="ABC transporter" evidence="6">
    <location>
        <begin position="66"/>
        <end position="309"/>
    </location>
</feature>
<keyword evidence="1" id="KW-0813">Transport</keyword>
<dbReference type="CDD" id="cd03260">
    <property type="entry name" value="ABC_PstB_phosphate_transporter"/>
    <property type="match status" value="1"/>
</dbReference>
<name>H0E2M3_9ACTN</name>
<feature type="region of interest" description="Disordered" evidence="5">
    <location>
        <begin position="1"/>
        <end position="45"/>
    </location>
</feature>
<dbReference type="Gene3D" id="3.40.50.300">
    <property type="entry name" value="P-loop containing nucleotide triphosphate hydrolases"/>
    <property type="match status" value="1"/>
</dbReference>
<protein>
    <submittedName>
        <fullName evidence="7">Phosphate transport ATP-binding protein PstB (TC 3.A.1.7.1)</fullName>
    </submittedName>
</protein>
<evidence type="ECO:0000256" key="4">
    <source>
        <dbReference type="ARBA" id="ARBA00022967"/>
    </source>
</evidence>
<keyword evidence="2" id="KW-0547">Nucleotide-binding</keyword>
<keyword evidence="8" id="KW-1185">Reference proteome</keyword>
<evidence type="ECO:0000259" key="6">
    <source>
        <dbReference type="PROSITE" id="PS50893"/>
    </source>
</evidence>
<dbReference type="InterPro" id="IPR003439">
    <property type="entry name" value="ABC_transporter-like_ATP-bd"/>
</dbReference>
<dbReference type="Proteomes" id="UP000005143">
    <property type="component" value="Unassembled WGS sequence"/>
</dbReference>
<dbReference type="SMART" id="SM00382">
    <property type="entry name" value="AAA"/>
    <property type="match status" value="1"/>
</dbReference>
<dbReference type="InterPro" id="IPR017871">
    <property type="entry name" value="ABC_transporter-like_CS"/>
</dbReference>
<dbReference type="SUPFAM" id="SSF52540">
    <property type="entry name" value="P-loop containing nucleoside triphosphate hydrolases"/>
    <property type="match status" value="1"/>
</dbReference>
<dbReference type="OrthoDB" id="4283894at2"/>